<keyword evidence="3" id="KW-1185">Reference proteome</keyword>
<dbReference type="Proteomes" id="UP000519023">
    <property type="component" value="Unassembled WGS sequence"/>
</dbReference>
<organism evidence="2 3">
    <name type="scientific">Sphingobium psychrophilum</name>
    <dbReference type="NCBI Taxonomy" id="2728834"/>
    <lineage>
        <taxon>Bacteria</taxon>
        <taxon>Pseudomonadati</taxon>
        <taxon>Pseudomonadota</taxon>
        <taxon>Alphaproteobacteria</taxon>
        <taxon>Sphingomonadales</taxon>
        <taxon>Sphingomonadaceae</taxon>
        <taxon>Sphingobium</taxon>
    </lineage>
</organism>
<reference evidence="2 3" key="1">
    <citation type="submission" date="2020-04" db="EMBL/GenBank/DDBJ databases">
        <title>Sphingobium sp. AR-3-1 isolated from Arctic soil.</title>
        <authorList>
            <person name="Dahal R.H."/>
            <person name="Chaudhary D.K."/>
        </authorList>
    </citation>
    <scope>NUCLEOTIDE SEQUENCE [LARGE SCALE GENOMIC DNA]</scope>
    <source>
        <strain evidence="2 3">AR-3-1</strain>
    </source>
</reference>
<evidence type="ECO:0000313" key="3">
    <source>
        <dbReference type="Proteomes" id="UP000519023"/>
    </source>
</evidence>
<gene>
    <name evidence="2" type="ORF">HHL08_19665</name>
</gene>
<evidence type="ECO:0000313" key="2">
    <source>
        <dbReference type="EMBL" id="NML12327.1"/>
    </source>
</evidence>
<accession>A0A7X9WYP0</accession>
<keyword evidence="1" id="KW-1133">Transmembrane helix</keyword>
<proteinExistence type="predicted"/>
<feature type="transmembrane region" description="Helical" evidence="1">
    <location>
        <begin position="151"/>
        <end position="173"/>
    </location>
</feature>
<protein>
    <submittedName>
        <fullName evidence="2">DUF3667 domain-containing protein</fullName>
    </submittedName>
</protein>
<feature type="transmembrane region" description="Helical" evidence="1">
    <location>
        <begin position="113"/>
        <end position="131"/>
    </location>
</feature>
<dbReference type="AlphaFoldDB" id="A0A7X9WYP0"/>
<dbReference type="EMBL" id="JABBFV010000019">
    <property type="protein sequence ID" value="NML12327.1"/>
    <property type="molecule type" value="Genomic_DNA"/>
</dbReference>
<feature type="transmembrane region" description="Helical" evidence="1">
    <location>
        <begin position="185"/>
        <end position="204"/>
    </location>
</feature>
<feature type="transmembrane region" description="Helical" evidence="1">
    <location>
        <begin position="224"/>
        <end position="241"/>
    </location>
</feature>
<keyword evidence="1" id="KW-0812">Transmembrane</keyword>
<comment type="caution">
    <text evidence="2">The sequence shown here is derived from an EMBL/GenBank/DDBJ whole genome shotgun (WGS) entry which is preliminary data.</text>
</comment>
<name>A0A7X9WYP0_9SPHN</name>
<sequence length="281" mass="32131">MMLNIRRKIAETLGMKASTATAIPDGPVSDDWFGRDVCRNCGAATPTPYCGQCGQKAAHRFVWRDIRNESWDRIRLFEIQSVRTLGRLFFSPGTVAREYVLGRRAAHMHPLKLLLALVAILVLLLAANQYFGHYSYAGRDVVVDRMAQRVMAFANWSFSLGILAIFAGGWIVLGRRLGYNVIEQAILAIYCQSIILALIIINLLPTLIWRSPEFILWHKSASQYYVPMFKLLIVAVAYRQFFLIEIKSDWLKLFSACLIYATINWVLLRIYAFGIFWLVSR</sequence>
<evidence type="ECO:0000256" key="1">
    <source>
        <dbReference type="SAM" id="Phobius"/>
    </source>
</evidence>
<dbReference type="InterPro" id="IPR022134">
    <property type="entry name" value="DUF3667"/>
</dbReference>
<feature type="transmembrane region" description="Helical" evidence="1">
    <location>
        <begin position="253"/>
        <end position="279"/>
    </location>
</feature>
<keyword evidence="1" id="KW-0472">Membrane</keyword>
<dbReference type="Pfam" id="PF12412">
    <property type="entry name" value="DUF3667"/>
    <property type="match status" value="1"/>
</dbReference>